<reference evidence="15" key="1">
    <citation type="journal article" date="2021" name="Nat. Commun.">
        <title>Genomic analyses provide insights into spinach domestication and the genetic basis of agronomic traits.</title>
        <authorList>
            <person name="Cai X."/>
            <person name="Sun X."/>
            <person name="Xu C."/>
            <person name="Sun H."/>
            <person name="Wang X."/>
            <person name="Ge C."/>
            <person name="Zhang Z."/>
            <person name="Wang Q."/>
            <person name="Fei Z."/>
            <person name="Jiao C."/>
            <person name="Wang Q."/>
        </authorList>
    </citation>
    <scope>NUCLEOTIDE SEQUENCE [LARGE SCALE GENOMIC DNA]</scope>
    <source>
        <strain evidence="15">cv. Varoflay</strain>
    </source>
</reference>
<evidence type="ECO:0000256" key="5">
    <source>
        <dbReference type="ARBA" id="ARBA00022955"/>
    </source>
</evidence>
<keyword evidence="5" id="KW-0752">Steroid biosynthesis</keyword>
<dbReference type="GO" id="GO:0004497">
    <property type="term" value="F:monooxygenase activity"/>
    <property type="evidence" value="ECO:0000318"/>
    <property type="project" value="GO_Central"/>
</dbReference>
<dbReference type="GO" id="GO:0016020">
    <property type="term" value="C:membrane"/>
    <property type="evidence" value="ECO:0007669"/>
    <property type="project" value="UniProtKB-SubCell"/>
</dbReference>
<keyword evidence="11" id="KW-1069">Brassinosteroid biosynthesis</keyword>
<dbReference type="KEGG" id="soe:110797811"/>
<evidence type="ECO:0000256" key="6">
    <source>
        <dbReference type="ARBA" id="ARBA00022989"/>
    </source>
</evidence>
<organism evidence="15 16">
    <name type="scientific">Spinacia oleracea</name>
    <name type="common">Spinach</name>
    <dbReference type="NCBI Taxonomy" id="3562"/>
    <lineage>
        <taxon>Eukaryota</taxon>
        <taxon>Viridiplantae</taxon>
        <taxon>Streptophyta</taxon>
        <taxon>Embryophyta</taxon>
        <taxon>Tracheophyta</taxon>
        <taxon>Spermatophyta</taxon>
        <taxon>Magnoliopsida</taxon>
        <taxon>eudicotyledons</taxon>
        <taxon>Gunneridae</taxon>
        <taxon>Pentapetalae</taxon>
        <taxon>Caryophyllales</taxon>
        <taxon>Chenopodiaceae</taxon>
        <taxon>Chenopodioideae</taxon>
        <taxon>Anserineae</taxon>
        <taxon>Spinacia</taxon>
    </lineage>
</organism>
<accession>A0A9R0K5M6</accession>
<sequence length="500" mass="56867">MSDLEFFLYLLPFVLALSWTLNFLKRKKPQPNLPPGNSGLPFIGETFGYLKPHPATTIGKFMEQHIERFGKIYRANLFGEPTIVSADAGLNRFIFQNEGRLFESSYPSSIGGILGKWSMLVLNGDIHRDMRNISLNFLSQSRLKAHLMKEVERQAVFVLNTWQEDCSFSAQDEAKKFTFNVMAKQILSLDHGEAETEHLKKEYINFMKGVVSAPINLPGTPYRRALKSRTAILDFIEMKMEEKLKKKKMNDGSENIDEDDLLGWVLKHSTLSKEQILDLILSLLFAGHETSSVSIALAIFFLEGSPSAVEQLREEHLLIARAKQQSAEKELNWEDYKKMEFTQCVISETMRLGNVVRFLHRKALKDVRYKGYDIPCGWKVLPVLAAIHLDPAFYDQPHVFNPWRWQQNGINRGGVSPSATASNSNSNSSPTSGNNFMPFGGGQRLCPGSELARLEMAIFIHHLILNFQWKLADKDEAFVYPFVEFPKGLPIQVQRLSFGL</sequence>
<evidence type="ECO:0000256" key="10">
    <source>
        <dbReference type="ARBA" id="ARBA00052902"/>
    </source>
</evidence>
<dbReference type="PRINTS" id="PR00385">
    <property type="entry name" value="P450"/>
</dbReference>
<gene>
    <name evidence="16" type="primary">LOC110797811</name>
</gene>
<dbReference type="GO" id="GO:0005506">
    <property type="term" value="F:iron ion binding"/>
    <property type="evidence" value="ECO:0007669"/>
    <property type="project" value="InterPro"/>
</dbReference>
<keyword evidence="12 13" id="KW-0349">Heme</keyword>
<evidence type="ECO:0000256" key="14">
    <source>
        <dbReference type="SAM" id="MobiDB-lite"/>
    </source>
</evidence>
<keyword evidence="9" id="KW-0472">Membrane</keyword>
<dbReference type="PANTHER" id="PTHR24286:SF194">
    <property type="entry name" value="STEROID (22S)-HYDROXYLASE"/>
    <property type="match status" value="1"/>
</dbReference>
<evidence type="ECO:0000256" key="8">
    <source>
        <dbReference type="ARBA" id="ARBA00023004"/>
    </source>
</evidence>
<comment type="similarity">
    <text evidence="2 13">Belongs to the cytochrome P450 family.</text>
</comment>
<evidence type="ECO:0000256" key="11">
    <source>
        <dbReference type="ARBA" id="ARBA00084112"/>
    </source>
</evidence>
<proteinExistence type="inferred from homology"/>
<evidence type="ECO:0000256" key="12">
    <source>
        <dbReference type="PIRSR" id="PIRSR602401-1"/>
    </source>
</evidence>
<comment type="subcellular location">
    <subcellularLocation>
        <location evidence="1">Membrane</location>
        <topology evidence="1">Single-pass membrane protein</topology>
    </subcellularLocation>
</comment>
<keyword evidence="11" id="KW-0444">Lipid biosynthesis</keyword>
<dbReference type="Pfam" id="PF00067">
    <property type="entry name" value="p450"/>
    <property type="match status" value="1"/>
</dbReference>
<evidence type="ECO:0000256" key="1">
    <source>
        <dbReference type="ARBA" id="ARBA00004167"/>
    </source>
</evidence>
<evidence type="ECO:0000256" key="9">
    <source>
        <dbReference type="ARBA" id="ARBA00023136"/>
    </source>
</evidence>
<dbReference type="InterPro" id="IPR017972">
    <property type="entry name" value="Cyt_P450_CS"/>
</dbReference>
<keyword evidence="8 12" id="KW-0408">Iron</keyword>
<evidence type="ECO:0000256" key="2">
    <source>
        <dbReference type="ARBA" id="ARBA00010617"/>
    </source>
</evidence>
<keyword evidence="13" id="KW-0503">Monooxygenase</keyword>
<dbReference type="InterPro" id="IPR002401">
    <property type="entry name" value="Cyt_P450_E_grp-I"/>
</dbReference>
<dbReference type="GO" id="GO:0016705">
    <property type="term" value="F:oxidoreductase activity, acting on paired donors, with incorporation or reduction of molecular oxygen"/>
    <property type="evidence" value="ECO:0007669"/>
    <property type="project" value="InterPro"/>
</dbReference>
<feature type="compositionally biased region" description="Low complexity" evidence="14">
    <location>
        <begin position="416"/>
        <end position="434"/>
    </location>
</feature>
<evidence type="ECO:0000256" key="13">
    <source>
        <dbReference type="RuleBase" id="RU000461"/>
    </source>
</evidence>
<dbReference type="RefSeq" id="XP_021858623.1">
    <property type="nucleotide sequence ID" value="XM_022002931.2"/>
</dbReference>
<feature type="region of interest" description="Disordered" evidence="14">
    <location>
        <begin position="414"/>
        <end position="434"/>
    </location>
</feature>
<dbReference type="GO" id="GO:0016132">
    <property type="term" value="P:brassinosteroid biosynthetic process"/>
    <property type="evidence" value="ECO:0000318"/>
    <property type="project" value="GO_Central"/>
</dbReference>
<feature type="binding site" description="axial binding residue" evidence="12">
    <location>
        <position position="446"/>
    </location>
    <ligand>
        <name>heme</name>
        <dbReference type="ChEBI" id="CHEBI:30413"/>
    </ligand>
    <ligandPart>
        <name>Fe</name>
        <dbReference type="ChEBI" id="CHEBI:18248"/>
    </ligandPart>
</feature>
<keyword evidence="11" id="KW-0443">Lipid metabolism</keyword>
<keyword evidence="7 13" id="KW-0560">Oxidoreductase</keyword>
<keyword evidence="4 12" id="KW-0479">Metal-binding</keyword>
<reference evidence="16" key="2">
    <citation type="submission" date="2025-08" db="UniProtKB">
        <authorList>
            <consortium name="RefSeq"/>
        </authorList>
    </citation>
    <scope>IDENTIFICATION</scope>
    <source>
        <tissue evidence="16">Leaf</tissue>
    </source>
</reference>
<evidence type="ECO:0000256" key="4">
    <source>
        <dbReference type="ARBA" id="ARBA00022723"/>
    </source>
</evidence>
<dbReference type="OrthoDB" id="1372046at2759"/>
<evidence type="ECO:0000256" key="7">
    <source>
        <dbReference type="ARBA" id="ARBA00023002"/>
    </source>
</evidence>
<dbReference type="InterPro" id="IPR001128">
    <property type="entry name" value="Cyt_P450"/>
</dbReference>
<keyword evidence="6" id="KW-1133">Transmembrane helix</keyword>
<dbReference type="GO" id="GO:0010268">
    <property type="term" value="P:brassinosteroid homeostasis"/>
    <property type="evidence" value="ECO:0000318"/>
    <property type="project" value="GO_Central"/>
</dbReference>
<dbReference type="PRINTS" id="PR00463">
    <property type="entry name" value="EP450I"/>
</dbReference>
<dbReference type="InterPro" id="IPR036396">
    <property type="entry name" value="Cyt_P450_sf"/>
</dbReference>
<name>A0A9R0K5M6_SPIOL</name>
<evidence type="ECO:0000313" key="15">
    <source>
        <dbReference type="Proteomes" id="UP000813463"/>
    </source>
</evidence>
<dbReference type="GeneID" id="110797811"/>
<dbReference type="Gene3D" id="1.10.630.10">
    <property type="entry name" value="Cytochrome P450"/>
    <property type="match status" value="1"/>
</dbReference>
<dbReference type="PANTHER" id="PTHR24286">
    <property type="entry name" value="CYTOCHROME P450 26"/>
    <property type="match status" value="1"/>
</dbReference>
<dbReference type="Proteomes" id="UP000813463">
    <property type="component" value="Chromosome 3"/>
</dbReference>
<dbReference type="FunFam" id="1.10.630.10:FF:000061">
    <property type="entry name" value="Cytochrome P450 90B1"/>
    <property type="match status" value="1"/>
</dbReference>
<dbReference type="CDD" id="cd11043">
    <property type="entry name" value="CYP90-like"/>
    <property type="match status" value="1"/>
</dbReference>
<comment type="cofactor">
    <cofactor evidence="12">
        <name>heme</name>
        <dbReference type="ChEBI" id="CHEBI:30413"/>
    </cofactor>
</comment>
<protein>
    <submittedName>
        <fullName evidence="16">Cholesterol 22-monohydroxylase CYP90B51</fullName>
    </submittedName>
</protein>
<dbReference type="PROSITE" id="PS00086">
    <property type="entry name" value="CYTOCHROME_P450"/>
    <property type="match status" value="1"/>
</dbReference>
<keyword evidence="3" id="KW-0812">Transmembrane</keyword>
<evidence type="ECO:0000256" key="3">
    <source>
        <dbReference type="ARBA" id="ARBA00022692"/>
    </source>
</evidence>
<comment type="catalytic activity">
    <reaction evidence="10">
        <text>cholesterol + reduced [NADPH--hemoprotein reductase] + O2 = (22S)-22-hydroxycholesterol + oxidized [NADPH--hemoprotein reductase] + H2O + H(+)</text>
        <dbReference type="Rhea" id="RHEA:69839"/>
        <dbReference type="Rhea" id="RHEA-COMP:11964"/>
        <dbReference type="Rhea" id="RHEA-COMP:11965"/>
        <dbReference type="ChEBI" id="CHEBI:1301"/>
        <dbReference type="ChEBI" id="CHEBI:15377"/>
        <dbReference type="ChEBI" id="CHEBI:15378"/>
        <dbReference type="ChEBI" id="CHEBI:15379"/>
        <dbReference type="ChEBI" id="CHEBI:16113"/>
        <dbReference type="ChEBI" id="CHEBI:57618"/>
        <dbReference type="ChEBI" id="CHEBI:58210"/>
    </reaction>
    <physiologicalReaction direction="left-to-right" evidence="10">
        <dbReference type="Rhea" id="RHEA:69840"/>
    </physiologicalReaction>
</comment>
<dbReference type="GO" id="GO:0016125">
    <property type="term" value="P:sterol metabolic process"/>
    <property type="evidence" value="ECO:0007669"/>
    <property type="project" value="TreeGrafter"/>
</dbReference>
<dbReference type="AlphaFoldDB" id="A0A9R0K5M6"/>
<dbReference type="GO" id="GO:0020037">
    <property type="term" value="F:heme binding"/>
    <property type="evidence" value="ECO:0007669"/>
    <property type="project" value="InterPro"/>
</dbReference>
<dbReference type="SUPFAM" id="SSF48264">
    <property type="entry name" value="Cytochrome P450"/>
    <property type="match status" value="1"/>
</dbReference>
<evidence type="ECO:0000313" key="16">
    <source>
        <dbReference type="RefSeq" id="XP_021858623.1"/>
    </source>
</evidence>
<keyword evidence="15" id="KW-1185">Reference proteome</keyword>